<keyword evidence="2" id="KW-1185">Reference proteome</keyword>
<accession>A0AAV4S252</accession>
<comment type="caution">
    <text evidence="1">The sequence shown here is derived from an EMBL/GenBank/DDBJ whole genome shotgun (WGS) entry which is preliminary data.</text>
</comment>
<gene>
    <name evidence="1" type="ORF">CEXT_273351</name>
</gene>
<dbReference type="Proteomes" id="UP001054945">
    <property type="component" value="Unassembled WGS sequence"/>
</dbReference>
<dbReference type="EMBL" id="BPLR01008629">
    <property type="protein sequence ID" value="GIY26118.1"/>
    <property type="molecule type" value="Genomic_DNA"/>
</dbReference>
<organism evidence="1 2">
    <name type="scientific">Caerostris extrusa</name>
    <name type="common">Bark spider</name>
    <name type="synonym">Caerostris bankana</name>
    <dbReference type="NCBI Taxonomy" id="172846"/>
    <lineage>
        <taxon>Eukaryota</taxon>
        <taxon>Metazoa</taxon>
        <taxon>Ecdysozoa</taxon>
        <taxon>Arthropoda</taxon>
        <taxon>Chelicerata</taxon>
        <taxon>Arachnida</taxon>
        <taxon>Araneae</taxon>
        <taxon>Araneomorphae</taxon>
        <taxon>Entelegynae</taxon>
        <taxon>Araneoidea</taxon>
        <taxon>Araneidae</taxon>
        <taxon>Caerostris</taxon>
    </lineage>
</organism>
<reference evidence="1 2" key="1">
    <citation type="submission" date="2021-06" db="EMBL/GenBank/DDBJ databases">
        <title>Caerostris extrusa draft genome.</title>
        <authorList>
            <person name="Kono N."/>
            <person name="Arakawa K."/>
        </authorList>
    </citation>
    <scope>NUCLEOTIDE SEQUENCE [LARGE SCALE GENOMIC DNA]</scope>
</reference>
<protein>
    <submittedName>
        <fullName evidence="1">Uncharacterized protein</fullName>
    </submittedName>
</protein>
<dbReference type="AlphaFoldDB" id="A0AAV4S252"/>
<proteinExistence type="predicted"/>
<evidence type="ECO:0000313" key="2">
    <source>
        <dbReference type="Proteomes" id="UP001054945"/>
    </source>
</evidence>
<sequence length="92" mass="10813">MSYCDFCAYHAHMQTDVINDGHCVYFHHFRNDWHWHSRCQTAAWSAHFERAAAELSHAKIDALKMHTYFNRRSPAQPVCGMLKTAMGFRQLI</sequence>
<evidence type="ECO:0000313" key="1">
    <source>
        <dbReference type="EMBL" id="GIY26118.1"/>
    </source>
</evidence>
<name>A0AAV4S252_CAEEX</name>